<sequence length="607" mass="68540">MSWPEVIASEDVASEEIAPELSRPRQTAVNCPHRARVLRQLLEAVLFEQIVPYRFDGRYFSFHIAGQAYRARGRLSGFGRVRLVAGDICQLNNGVAQRVDLAALVQALPGNPDAAQRLLQELEQTISFCRWNQQQLRRTEPRRGLGYIALESAIDEGHPYHPCFKARSGFSLADHARYGPEAGQPFQLCWLAVRRPYLAMQLDCPSETAFWQRELGSATWQQLCNAMLAEGAALTDYALLPVHPWQLNALQQAIEQPVARRHLILLGSAGDYYQAGISLRTLFNVSHNHKANIKLPLNLVNSSSLRTIEPHSVCTAPRLSRWLQSVMAQDPWFEQNPALAIQSEYAGLVLNDAAASPEQHWLVKLAPSLSVIFRDSRPLLTSGYCATPFVALTLTETDGAAFIAPWLQRYGIQNWLDRLIEVAVIPVWHLLVRHGIALETHAQNMTLLHDNGWPQQLVLRDFHESLEFVSTFLAAPALQPDFAGLHPDYRQGADDRYYWMSSIEALRELLVDTLFVYNLTEMAFLLEQQFAYPEALFWLRIDQALSRYAATAKGWSARLAQLDLHQAQIQTESLLRKKLSGQPGSEFHHSITNPLYQSRHGASDVIY</sequence>
<dbReference type="Gene3D" id="1.10.510.40">
    <property type="match status" value="1"/>
</dbReference>
<dbReference type="Pfam" id="PF06276">
    <property type="entry name" value="FhuF"/>
    <property type="match status" value="1"/>
</dbReference>
<feature type="domain" description="Aerobactin siderophore biosynthesis IucA/IucC N-terminal" evidence="2">
    <location>
        <begin position="147"/>
        <end position="393"/>
    </location>
</feature>
<protein>
    <recommendedName>
        <fullName evidence="6">Siderophore synthetase component</fullName>
    </recommendedName>
</protein>
<name>A0ABU8C3S8_9GAMM</name>
<evidence type="ECO:0000259" key="2">
    <source>
        <dbReference type="Pfam" id="PF04183"/>
    </source>
</evidence>
<dbReference type="RefSeq" id="WP_335734864.1">
    <property type="nucleotide sequence ID" value="NZ_JALAAR010000003.1"/>
</dbReference>
<evidence type="ECO:0000256" key="1">
    <source>
        <dbReference type="ARBA" id="ARBA00004924"/>
    </source>
</evidence>
<evidence type="ECO:0000313" key="4">
    <source>
        <dbReference type="EMBL" id="MEH8016444.1"/>
    </source>
</evidence>
<dbReference type="InterPro" id="IPR007310">
    <property type="entry name" value="Aerobactin_biosyn_IucA/IucC_N"/>
</dbReference>
<comment type="caution">
    <text evidence="4">The sequence shown here is derived from an EMBL/GenBank/DDBJ whole genome shotgun (WGS) entry which is preliminary data.</text>
</comment>
<feature type="domain" description="Aerobactin siderophore biosynthesis IucA/IucC-like C-terminal" evidence="3">
    <location>
        <begin position="414"/>
        <end position="580"/>
    </location>
</feature>
<reference evidence="4 5" key="1">
    <citation type="journal article" date="2023" name="Ecotoxicol. Environ. Saf.">
        <title>Mercury remediation potential of mercury-resistant strain Rheinheimera metallidurans sp. nov. isolated from a municipal waste dumping site.</title>
        <authorList>
            <person name="Yadav V."/>
            <person name="Manjhi A."/>
            <person name="Vadakedath N."/>
        </authorList>
    </citation>
    <scope>NUCLEOTIDE SEQUENCE [LARGE SCALE GENOMIC DNA]</scope>
    <source>
        <strain evidence="4 5">E-49</strain>
    </source>
</reference>
<dbReference type="PANTHER" id="PTHR34384:SF6">
    <property type="entry name" value="STAPHYLOFERRIN B SYNTHASE"/>
    <property type="match status" value="1"/>
</dbReference>
<dbReference type="EMBL" id="JALAAR010000003">
    <property type="protein sequence ID" value="MEH8016444.1"/>
    <property type="molecule type" value="Genomic_DNA"/>
</dbReference>
<dbReference type="Pfam" id="PF04183">
    <property type="entry name" value="IucA_IucC"/>
    <property type="match status" value="1"/>
</dbReference>
<gene>
    <name evidence="4" type="ORF">MN202_04320</name>
</gene>
<dbReference type="InterPro" id="IPR037455">
    <property type="entry name" value="LucA/IucC-like"/>
</dbReference>
<evidence type="ECO:0000259" key="3">
    <source>
        <dbReference type="Pfam" id="PF06276"/>
    </source>
</evidence>
<accession>A0ABU8C3S8</accession>
<dbReference type="Gene3D" id="6.10.250.3370">
    <property type="match status" value="1"/>
</dbReference>
<keyword evidence="5" id="KW-1185">Reference proteome</keyword>
<organism evidence="4 5">
    <name type="scientific">Rheinheimera muenzenbergensis</name>
    <dbReference type="NCBI Taxonomy" id="1193628"/>
    <lineage>
        <taxon>Bacteria</taxon>
        <taxon>Pseudomonadati</taxon>
        <taxon>Pseudomonadota</taxon>
        <taxon>Gammaproteobacteria</taxon>
        <taxon>Chromatiales</taxon>
        <taxon>Chromatiaceae</taxon>
        <taxon>Rheinheimera</taxon>
    </lineage>
</organism>
<dbReference type="PANTHER" id="PTHR34384">
    <property type="entry name" value="L-2,3-DIAMINOPROPANOATE--CITRATE LIGASE"/>
    <property type="match status" value="1"/>
</dbReference>
<evidence type="ECO:0000313" key="5">
    <source>
        <dbReference type="Proteomes" id="UP001375382"/>
    </source>
</evidence>
<dbReference type="Proteomes" id="UP001375382">
    <property type="component" value="Unassembled WGS sequence"/>
</dbReference>
<proteinExistence type="predicted"/>
<evidence type="ECO:0008006" key="6">
    <source>
        <dbReference type="Google" id="ProtNLM"/>
    </source>
</evidence>
<dbReference type="InterPro" id="IPR022770">
    <property type="entry name" value="IucA/IucC-like_C"/>
</dbReference>
<comment type="pathway">
    <text evidence="1">Siderophore biosynthesis.</text>
</comment>